<name>A0A285PQ83_9FIRM</name>
<evidence type="ECO:0000313" key="3">
    <source>
        <dbReference type="Proteomes" id="UP000217549"/>
    </source>
</evidence>
<evidence type="ECO:0000313" key="2">
    <source>
        <dbReference type="EMBL" id="SOB71761.1"/>
    </source>
</evidence>
<proteinExistence type="predicted"/>
<feature type="chain" id="PRO_5039441216" evidence="1">
    <location>
        <begin position="22"/>
        <end position="269"/>
    </location>
</feature>
<dbReference type="EMBL" id="LT907978">
    <property type="protein sequence ID" value="SOB71761.1"/>
    <property type="molecule type" value="Genomic_DNA"/>
</dbReference>
<accession>A0A285PQ83</accession>
<dbReference type="KEGG" id="ehl:EHLA_1027"/>
<dbReference type="Proteomes" id="UP000217549">
    <property type="component" value="Chromosome I"/>
</dbReference>
<evidence type="ECO:0000256" key="1">
    <source>
        <dbReference type="SAM" id="SignalP"/>
    </source>
</evidence>
<gene>
    <name evidence="2" type="ORF">EHLA_1027</name>
</gene>
<dbReference type="RefSeq" id="WP_096239560.1">
    <property type="nucleotide sequence ID" value="NZ_LT907978.1"/>
</dbReference>
<keyword evidence="3" id="KW-1185">Reference proteome</keyword>
<organism evidence="2 3">
    <name type="scientific">Anaerobutyricum hallii</name>
    <dbReference type="NCBI Taxonomy" id="39488"/>
    <lineage>
        <taxon>Bacteria</taxon>
        <taxon>Bacillati</taxon>
        <taxon>Bacillota</taxon>
        <taxon>Clostridia</taxon>
        <taxon>Lachnospirales</taxon>
        <taxon>Lachnospiraceae</taxon>
        <taxon>Anaerobutyricum</taxon>
    </lineage>
</organism>
<keyword evidence="2" id="KW-0449">Lipoprotein</keyword>
<keyword evidence="1" id="KW-0732">Signal</keyword>
<dbReference type="AlphaFoldDB" id="A0A285PQ83"/>
<reference evidence="3" key="1">
    <citation type="submission" date="2017-09" db="EMBL/GenBank/DDBJ databases">
        <authorList>
            <person name="Shetty A S."/>
        </authorList>
    </citation>
    <scope>NUCLEOTIDE SEQUENCE [LARGE SCALE GENOMIC DNA]</scope>
</reference>
<sequence length="269" mass="29947">MKKNFLLLFTTFLLFALTATGCSNKVSGNLGKDGIKLVGTWNGVGNALGRDDSYNCDYLSFSIDKEGQFTLKDITQNKTCLSGGLSADSSKFSLNTGSETAVGLPSGWDDLGSGSTLSYTMPSENILVLTYDNVSYLFKKYKEGTQSDSANTTGPLLNLTENDVWYSKEDFTTDTNRYKLSLYDNYMELHSLDEKAATENEPAFVTNFFYLSSRDNEFTFYTYKDDSMNLPAVFKDLPNGFSKCTMKIHAENNSLTLSYKGQNLLFTNK</sequence>
<dbReference type="PROSITE" id="PS51257">
    <property type="entry name" value="PROKAR_LIPOPROTEIN"/>
    <property type="match status" value="1"/>
</dbReference>
<protein>
    <submittedName>
        <fullName evidence="2">Prokaryotic membrane lipoprotein lipid attachment site profile</fullName>
    </submittedName>
</protein>
<feature type="signal peptide" evidence="1">
    <location>
        <begin position="1"/>
        <end position="21"/>
    </location>
</feature>